<evidence type="ECO:0000259" key="17">
    <source>
        <dbReference type="SMART" id="SM00079"/>
    </source>
</evidence>
<reference evidence="18 19" key="1">
    <citation type="submission" date="2024-11" db="EMBL/GenBank/DDBJ databases">
        <title>A near-complete genome assembly of Cinchona calisaya.</title>
        <authorList>
            <person name="Lian D.C."/>
            <person name="Zhao X.W."/>
            <person name="Wei L."/>
        </authorList>
    </citation>
    <scope>NUCLEOTIDE SEQUENCE [LARGE SCALE GENOMIC DNA]</scope>
    <source>
        <tissue evidence="18">Nenye</tissue>
    </source>
</reference>
<dbReference type="SUPFAM" id="SSF53850">
    <property type="entry name" value="Periplasmic binding protein-like II"/>
    <property type="match status" value="1"/>
</dbReference>
<dbReference type="Gene3D" id="3.40.190.10">
    <property type="entry name" value="Periplasmic binding protein-like II"/>
    <property type="match status" value="2"/>
</dbReference>
<evidence type="ECO:0000256" key="1">
    <source>
        <dbReference type="ARBA" id="ARBA00004141"/>
    </source>
</evidence>
<evidence type="ECO:0000256" key="3">
    <source>
        <dbReference type="ARBA" id="ARBA00022448"/>
    </source>
</evidence>
<feature type="transmembrane region" description="Helical" evidence="16">
    <location>
        <begin position="655"/>
        <end position="673"/>
    </location>
</feature>
<evidence type="ECO:0000256" key="8">
    <source>
        <dbReference type="ARBA" id="ARBA00023136"/>
    </source>
</evidence>
<gene>
    <name evidence="18" type="ORF">ACH5RR_015240</name>
</gene>
<dbReference type="PIRSF" id="PIRSF037090">
    <property type="entry name" value="Iontro_Glu-like_rcpt_pln"/>
    <property type="match status" value="1"/>
</dbReference>
<evidence type="ECO:0000256" key="15">
    <source>
        <dbReference type="SAM" id="MobiDB-lite"/>
    </source>
</evidence>
<dbReference type="FunFam" id="3.40.190.10:FF:000103">
    <property type="entry name" value="Glutamate receptor"/>
    <property type="match status" value="1"/>
</dbReference>
<dbReference type="GO" id="GO:0034220">
    <property type="term" value="P:monoatomic ion transmembrane transport"/>
    <property type="evidence" value="ECO:0007669"/>
    <property type="project" value="UniProtKB-KW"/>
</dbReference>
<sequence length="950" mass="106498">MAFQLLSYRKGATAKCGNLLFLVIKSWFFISIFLIGGANGSNESIDIGAIIDVDSRAGKEQKTAMIIAAESFNNISRSHKITIHFRNTSNNPIQAVSAAEELIGEKKVQVIIGMQTWEQAVLVADVGKRAQVPVLSLASASNKHLFMQQRWPFLVPMVPNSLEKINCIAAIIRSYHWRKVVAIYEDNTYGGDSEMLAVLSEALQGVNAEIESHLVLPPISSISNPGEIVREEVVNLLKTQSRVFVVLRSSLPLATYLFREAKKIGLMGRDSVWIIADSVSNLLDSVDTSFISSVQGGLGIKIYYSEETKPFLDFTRSFQRNFRLEFPDEHHLEPGIHALQAYDGITAISKAVMELGRKRNTTIASMSLLAKIRSSNFTGLTGNVYFHGEALSSTPIFRIVNVVGKSYKEIGFWSSSFGFVDDLKFEDGKANVGAFNGFQTMQMLTGLVNWPGELNRIPKGWAMPTEAKPMKIGIPGRTSFDKFVKVDWTSSNNTNKNKPEGFCIDLFEEVLKLLEQDYTLPYDFVPYNGSYEDLVDHVINKTYDVVVGDVTILANRSKYVDFTHPFAESGLSMVVPVKREVQRAWIFVKPFTVNMWIATFGILFYTMIVVWYMEHKSNPQFGGSRKDQLGTALWFTFCSLFFAHKENVESNYSKAVVAVWLFLVFVLTSSYTASLTSMLTIPRLEPSVTDIQWIKTTNAPVGCDGDSFVKDYLQNVLELRNIKNIDNQDAYPGEFESGNISAAFLELPYQKVFLKEHCHGYTSVGPTYRFGGLGFVFHRGSPIARDFSKAILTLLENGKLKRLEDVWFSSSMTCSSSDDSFQNESLRFESFWGLYLISCATSTICFIMFAARLLKEAWKTGNQNNATSRSRIKGALDMVVELAPYQLRNGSSRMGRARTFAQRWKSSQWDLVSPADPSEHFEDSPPGENRPKATSSLTFEICPTGPYLRI</sequence>
<dbReference type="SUPFAM" id="SSF53822">
    <property type="entry name" value="Periplasmic binding protein-like I"/>
    <property type="match status" value="1"/>
</dbReference>
<keyword evidence="9 13" id="KW-0675">Receptor</keyword>
<organism evidence="18 19">
    <name type="scientific">Cinchona calisaya</name>
    <dbReference type="NCBI Taxonomy" id="153742"/>
    <lineage>
        <taxon>Eukaryota</taxon>
        <taxon>Viridiplantae</taxon>
        <taxon>Streptophyta</taxon>
        <taxon>Embryophyta</taxon>
        <taxon>Tracheophyta</taxon>
        <taxon>Spermatophyta</taxon>
        <taxon>Magnoliopsida</taxon>
        <taxon>eudicotyledons</taxon>
        <taxon>Gunneridae</taxon>
        <taxon>Pentapetalae</taxon>
        <taxon>asterids</taxon>
        <taxon>lamiids</taxon>
        <taxon>Gentianales</taxon>
        <taxon>Rubiaceae</taxon>
        <taxon>Cinchonoideae</taxon>
        <taxon>Cinchoneae</taxon>
        <taxon>Cinchona</taxon>
    </lineage>
</organism>
<evidence type="ECO:0000256" key="9">
    <source>
        <dbReference type="ARBA" id="ARBA00023170"/>
    </source>
</evidence>
<evidence type="ECO:0000256" key="7">
    <source>
        <dbReference type="ARBA" id="ARBA00023065"/>
    </source>
</evidence>
<proteinExistence type="inferred from homology"/>
<evidence type="ECO:0000256" key="6">
    <source>
        <dbReference type="ARBA" id="ARBA00022989"/>
    </source>
</evidence>
<keyword evidence="5" id="KW-0732">Signal</keyword>
<evidence type="ECO:0000256" key="13">
    <source>
        <dbReference type="PIRNR" id="PIRNR037090"/>
    </source>
</evidence>
<dbReference type="AlphaFoldDB" id="A0ABD2ZSK0"/>
<dbReference type="Pfam" id="PF10613">
    <property type="entry name" value="Lig_chan-Glu_bd"/>
    <property type="match status" value="1"/>
</dbReference>
<feature type="transmembrane region" description="Helical" evidence="16">
    <location>
        <begin position="832"/>
        <end position="854"/>
    </location>
</feature>
<evidence type="ECO:0000313" key="19">
    <source>
        <dbReference type="Proteomes" id="UP001630127"/>
    </source>
</evidence>
<comment type="similarity">
    <text evidence="2 13">Belongs to the glutamate-gated ion channel (TC 1.A.10.1) family.</text>
</comment>
<dbReference type="GO" id="GO:0016020">
    <property type="term" value="C:membrane"/>
    <property type="evidence" value="ECO:0007669"/>
    <property type="project" value="UniProtKB-SubCell"/>
</dbReference>
<name>A0ABD2ZSK0_9GENT</name>
<accession>A0ABD2ZSK0</accession>
<feature type="region of interest" description="Disordered" evidence="15">
    <location>
        <begin position="911"/>
        <end position="936"/>
    </location>
</feature>
<dbReference type="InterPro" id="IPR015683">
    <property type="entry name" value="Ionotropic_Glu_rcpt"/>
</dbReference>
<keyword evidence="14" id="KW-1015">Disulfide bond</keyword>
<evidence type="ECO:0000313" key="18">
    <source>
        <dbReference type="EMBL" id="KAL3522406.1"/>
    </source>
</evidence>
<keyword evidence="19" id="KW-1185">Reference proteome</keyword>
<comment type="caution">
    <text evidence="18">The sequence shown here is derived from an EMBL/GenBank/DDBJ whole genome shotgun (WGS) entry which is preliminary data.</text>
</comment>
<keyword evidence="4 16" id="KW-0812">Transmembrane</keyword>
<dbReference type="Gene3D" id="3.40.50.2300">
    <property type="match status" value="3"/>
</dbReference>
<evidence type="ECO:0000256" key="5">
    <source>
        <dbReference type="ARBA" id="ARBA00022729"/>
    </source>
</evidence>
<dbReference type="InterPro" id="IPR001828">
    <property type="entry name" value="ANF_lig-bd_rcpt"/>
</dbReference>
<dbReference type="InterPro" id="IPR028082">
    <property type="entry name" value="Peripla_BP_I"/>
</dbReference>
<keyword evidence="6 16" id="KW-1133">Transmembrane helix</keyword>
<feature type="disulfide bond" evidence="14">
    <location>
        <begin position="758"/>
        <end position="814"/>
    </location>
</feature>
<dbReference type="Pfam" id="PF00060">
    <property type="entry name" value="Lig_chan"/>
    <property type="match status" value="1"/>
</dbReference>
<evidence type="ECO:0000256" key="4">
    <source>
        <dbReference type="ARBA" id="ARBA00022692"/>
    </source>
</evidence>
<feature type="transmembrane region" description="Helical" evidence="16">
    <location>
        <begin position="593"/>
        <end position="613"/>
    </location>
</feature>
<dbReference type="InterPro" id="IPR019594">
    <property type="entry name" value="Glu/Gly-bd"/>
</dbReference>
<keyword evidence="11 13" id="KW-1071">Ligand-gated ion channel</keyword>
<dbReference type="PANTHER" id="PTHR18966">
    <property type="entry name" value="IONOTROPIC GLUTAMATE RECEPTOR"/>
    <property type="match status" value="1"/>
</dbReference>
<keyword evidence="3 13" id="KW-0813">Transport</keyword>
<keyword evidence="8 13" id="KW-0472">Membrane</keyword>
<feature type="transmembrane region" description="Helical" evidence="16">
    <location>
        <begin position="20"/>
        <end position="38"/>
    </location>
</feature>
<dbReference type="FunFam" id="1.10.287.70:FF:000172">
    <property type="entry name" value="Glutamate receptor"/>
    <property type="match status" value="1"/>
</dbReference>
<feature type="domain" description="Ionotropic glutamate receptor C-terminal" evidence="17">
    <location>
        <begin position="471"/>
        <end position="810"/>
    </location>
</feature>
<keyword evidence="10" id="KW-0325">Glycoprotein</keyword>
<evidence type="ECO:0000256" key="12">
    <source>
        <dbReference type="ARBA" id="ARBA00023303"/>
    </source>
</evidence>
<dbReference type="CDD" id="cd13686">
    <property type="entry name" value="GluR_Plant"/>
    <property type="match status" value="1"/>
</dbReference>
<evidence type="ECO:0000256" key="10">
    <source>
        <dbReference type="ARBA" id="ARBA00023180"/>
    </source>
</evidence>
<dbReference type="CDD" id="cd19990">
    <property type="entry name" value="PBP1_GABAb_receptor_plant"/>
    <property type="match status" value="1"/>
</dbReference>
<dbReference type="Gene3D" id="1.10.287.70">
    <property type="match status" value="1"/>
</dbReference>
<dbReference type="EMBL" id="JBJUIK010000007">
    <property type="protein sequence ID" value="KAL3522406.1"/>
    <property type="molecule type" value="Genomic_DNA"/>
</dbReference>
<dbReference type="InterPro" id="IPR017103">
    <property type="entry name" value="Iontropic_Glu_rcpt_pln"/>
</dbReference>
<dbReference type="Proteomes" id="UP001630127">
    <property type="component" value="Unassembled WGS sequence"/>
</dbReference>
<dbReference type="Pfam" id="PF01094">
    <property type="entry name" value="ANF_receptor"/>
    <property type="match status" value="1"/>
</dbReference>
<dbReference type="SMART" id="SM00079">
    <property type="entry name" value="PBPe"/>
    <property type="match status" value="1"/>
</dbReference>
<evidence type="ECO:0000256" key="16">
    <source>
        <dbReference type="SAM" id="Phobius"/>
    </source>
</evidence>
<comment type="subcellular location">
    <subcellularLocation>
        <location evidence="1">Membrane</location>
        <topology evidence="1">Multi-pass membrane protein</topology>
    </subcellularLocation>
</comment>
<evidence type="ECO:0000256" key="2">
    <source>
        <dbReference type="ARBA" id="ARBA00008685"/>
    </source>
</evidence>
<evidence type="ECO:0000256" key="11">
    <source>
        <dbReference type="ARBA" id="ARBA00023286"/>
    </source>
</evidence>
<dbReference type="InterPro" id="IPR001320">
    <property type="entry name" value="Iontro_rcpt_C"/>
</dbReference>
<keyword evidence="12 13" id="KW-0407">Ion channel</keyword>
<evidence type="ECO:0000256" key="14">
    <source>
        <dbReference type="PIRSR" id="PIRSR037090-50"/>
    </source>
</evidence>
<comment type="function">
    <text evidence="13">Glutamate-gated receptor that probably acts as non-selective cation channel.</text>
</comment>
<keyword evidence="7 13" id="KW-0406">Ion transport</keyword>
<protein>
    <recommendedName>
        <fullName evidence="13">Glutamate receptor</fullName>
    </recommendedName>
</protein>
<dbReference type="InterPro" id="IPR044440">
    <property type="entry name" value="GABAb_receptor_plant_PBP1"/>
</dbReference>
<dbReference type="FunFam" id="3.40.50.2300:FF:000188">
    <property type="entry name" value="Glutamate receptor"/>
    <property type="match status" value="1"/>
</dbReference>